<proteinExistence type="inferred from homology"/>
<keyword evidence="3 10" id="KW-0813">Transport</keyword>
<dbReference type="InterPro" id="IPR005628">
    <property type="entry name" value="GspK"/>
</dbReference>
<comment type="caution">
    <text evidence="13">The sequence shown here is derived from an EMBL/GenBank/DDBJ whole genome shotgun (WGS) entry which is preliminary data.</text>
</comment>
<sequence length="331" mass="35844">MKRPLKLPPRERGMALLTVLMLVAVMGALTATALETINRSVRMAGNSRIAMQARYTVLGAEVMALERIASLVGMAGERLPAGWSGREFTFPTPDKTGTIRARVSDGGNCFNLNSVADGGSPTTLRARPRGIAQFTALMTTLGISEAGARRAAFSLADWIDADTSPLPLGGEDEAYTRLSPAYRTGNTMLAEVSELRAVAGITPEIYEVVRPWVCALPTTELSPINVNTLEAAQAPLLTMIMPGRLTPDAARQVMAGRPAGGWTDVLDFWEHPVLAALSPSSEELDQVKLTSRWFALEIDMDAAGYTLTETALLDVSRDRTRVVERRWTVEE</sequence>
<evidence type="ECO:0000256" key="5">
    <source>
        <dbReference type="ARBA" id="ARBA00022519"/>
    </source>
</evidence>
<name>A0ABX9T1G8_SPHMI</name>
<evidence type="ECO:0000256" key="7">
    <source>
        <dbReference type="ARBA" id="ARBA00022927"/>
    </source>
</evidence>
<feature type="domain" description="T2SS protein K first SAM-like" evidence="12">
    <location>
        <begin position="108"/>
        <end position="218"/>
    </location>
</feature>
<evidence type="ECO:0000256" key="3">
    <source>
        <dbReference type="ARBA" id="ARBA00022448"/>
    </source>
</evidence>
<dbReference type="PANTHER" id="PTHR38831:SF1">
    <property type="entry name" value="TYPE II SECRETION SYSTEM PROTEIN K-RELATED"/>
    <property type="match status" value="1"/>
</dbReference>
<dbReference type="RefSeq" id="WP_243446537.1">
    <property type="nucleotide sequence ID" value="NZ_RBWX01000007.1"/>
</dbReference>
<evidence type="ECO:0000256" key="10">
    <source>
        <dbReference type="PIRNR" id="PIRNR002786"/>
    </source>
</evidence>
<comment type="subcellular location">
    <subcellularLocation>
        <location evidence="1 10">Cell inner membrane</location>
    </subcellularLocation>
</comment>
<dbReference type="InterPro" id="IPR049031">
    <property type="entry name" value="T2SSK_SAM-like_1st"/>
</dbReference>
<evidence type="ECO:0000256" key="6">
    <source>
        <dbReference type="ARBA" id="ARBA00022692"/>
    </source>
</evidence>
<feature type="domain" description="T2SS protein K second SAM-like" evidence="11">
    <location>
        <begin position="224"/>
        <end position="282"/>
    </location>
</feature>
<dbReference type="SUPFAM" id="SSF158544">
    <property type="entry name" value="GspK insert domain-like"/>
    <property type="match status" value="2"/>
</dbReference>
<dbReference type="NCBIfam" id="NF037980">
    <property type="entry name" value="T2SS_GspK"/>
    <property type="match status" value="1"/>
</dbReference>
<dbReference type="PANTHER" id="PTHR38831">
    <property type="entry name" value="TYPE II SECRETION SYSTEM PROTEIN K"/>
    <property type="match status" value="1"/>
</dbReference>
<evidence type="ECO:0000256" key="8">
    <source>
        <dbReference type="ARBA" id="ARBA00022989"/>
    </source>
</evidence>
<evidence type="ECO:0000256" key="9">
    <source>
        <dbReference type="ARBA" id="ARBA00023136"/>
    </source>
</evidence>
<keyword evidence="4 10" id="KW-1003">Cell membrane</keyword>
<evidence type="ECO:0000259" key="11">
    <source>
        <dbReference type="Pfam" id="PF03934"/>
    </source>
</evidence>
<protein>
    <recommendedName>
        <fullName evidence="10">Type II secretion system protein K</fullName>
    </recommendedName>
</protein>
<keyword evidence="5 10" id="KW-0997">Cell inner membrane</keyword>
<accession>A0ABX9T1G8</accession>
<evidence type="ECO:0000313" key="14">
    <source>
        <dbReference type="Proteomes" id="UP000276029"/>
    </source>
</evidence>
<keyword evidence="8" id="KW-1133">Transmembrane helix</keyword>
<dbReference type="Gene3D" id="1.10.40.60">
    <property type="entry name" value="EpsJ-like"/>
    <property type="match status" value="2"/>
</dbReference>
<dbReference type="Pfam" id="PF21687">
    <property type="entry name" value="T2SSK_1st"/>
    <property type="match status" value="1"/>
</dbReference>
<evidence type="ECO:0000313" key="13">
    <source>
        <dbReference type="EMBL" id="RKS91268.1"/>
    </source>
</evidence>
<dbReference type="Gene3D" id="3.30.1300.30">
    <property type="entry name" value="GSPII I/J protein-like"/>
    <property type="match status" value="1"/>
</dbReference>
<keyword evidence="14" id="KW-1185">Reference proteome</keyword>
<evidence type="ECO:0000256" key="4">
    <source>
        <dbReference type="ARBA" id="ARBA00022475"/>
    </source>
</evidence>
<reference evidence="13 14" key="1">
    <citation type="submission" date="2018-10" db="EMBL/GenBank/DDBJ databases">
        <title>Genomic Encyclopedia of Type Strains, Phase IV (KMG-IV): sequencing the most valuable type-strain genomes for metagenomic binning, comparative biology and taxonomic classification.</title>
        <authorList>
            <person name="Goeker M."/>
        </authorList>
    </citation>
    <scope>NUCLEOTIDE SEQUENCE [LARGE SCALE GENOMIC DNA]</scope>
    <source>
        <strain evidence="13 14">DSM 19791</strain>
    </source>
</reference>
<keyword evidence="6" id="KW-0812">Transmembrane</keyword>
<evidence type="ECO:0000256" key="1">
    <source>
        <dbReference type="ARBA" id="ARBA00004533"/>
    </source>
</evidence>
<evidence type="ECO:0000259" key="12">
    <source>
        <dbReference type="Pfam" id="PF21687"/>
    </source>
</evidence>
<keyword evidence="9 10" id="KW-0472">Membrane</keyword>
<evidence type="ECO:0000256" key="2">
    <source>
        <dbReference type="ARBA" id="ARBA00007246"/>
    </source>
</evidence>
<dbReference type="PIRSF" id="PIRSF002786">
    <property type="entry name" value="XcpX"/>
    <property type="match status" value="1"/>
</dbReference>
<dbReference type="InterPro" id="IPR038072">
    <property type="entry name" value="GspK_central_sf"/>
</dbReference>
<gene>
    <name evidence="13" type="ORF">DFR51_0827</name>
</gene>
<comment type="similarity">
    <text evidence="2 10">Belongs to the GSP K family.</text>
</comment>
<dbReference type="InterPro" id="IPR049179">
    <property type="entry name" value="T2SSK_SAM-like_2nd"/>
</dbReference>
<organism evidence="13 14">
    <name type="scientific">Sphingosinicella microcystinivorans</name>
    <dbReference type="NCBI Taxonomy" id="335406"/>
    <lineage>
        <taxon>Bacteria</taxon>
        <taxon>Pseudomonadati</taxon>
        <taxon>Pseudomonadota</taxon>
        <taxon>Alphaproteobacteria</taxon>
        <taxon>Sphingomonadales</taxon>
        <taxon>Sphingosinicellaceae</taxon>
        <taxon>Sphingosinicella</taxon>
    </lineage>
</organism>
<dbReference type="EMBL" id="RBWX01000007">
    <property type="protein sequence ID" value="RKS91268.1"/>
    <property type="molecule type" value="Genomic_DNA"/>
</dbReference>
<dbReference type="Pfam" id="PF03934">
    <property type="entry name" value="T2SSK"/>
    <property type="match status" value="1"/>
</dbReference>
<keyword evidence="7" id="KW-0653">Protein transport</keyword>
<dbReference type="Proteomes" id="UP000276029">
    <property type="component" value="Unassembled WGS sequence"/>
</dbReference>